<dbReference type="RefSeq" id="WP_338209405.1">
    <property type="nucleotide sequence ID" value="NZ_JAYMFF010000006.1"/>
</dbReference>
<protein>
    <submittedName>
        <fullName evidence="1">DUF1788 domain-containing protein</fullName>
    </submittedName>
</protein>
<evidence type="ECO:0000313" key="2">
    <source>
        <dbReference type="Proteomes" id="UP001349994"/>
    </source>
</evidence>
<sequence length="204" mass="22340">MAPAASALDQARSELAQREAVLRSRLADPDFLANRGLGNEVGIYLFCYDPALELEVRDLVGRLSRESEAGVLPCRLVERNLYDLLLGICDERRVSDAIPRMEAKRGTAALLDQLRKTASTDAFAKALDYGPHELGDVLLITGVGEVYPLLRTHALLDNIQHLFADIPLVVAYPGCYDGASMRLFAGAGNRGLEDGNYYRAFSLV</sequence>
<gene>
    <name evidence="1" type="ORF">VIN30_03775</name>
</gene>
<dbReference type="EMBL" id="JAYMFF010000006">
    <property type="protein sequence ID" value="MEC4175564.1"/>
    <property type="molecule type" value="Genomic_DNA"/>
</dbReference>
<reference evidence="1 2" key="1">
    <citation type="submission" date="2024-01" db="EMBL/GenBank/DDBJ databases">
        <title>novel species in genus Adlercreutzia.</title>
        <authorList>
            <person name="Liu X."/>
        </authorList>
    </citation>
    <scope>NUCLEOTIDE SEQUENCE [LARGE SCALE GENOMIC DNA]</scope>
    <source>
        <strain evidence="1 2">R7</strain>
    </source>
</reference>
<dbReference type="Proteomes" id="UP001349994">
    <property type="component" value="Unassembled WGS sequence"/>
</dbReference>
<accession>A0ABU6IGL8</accession>
<comment type="caution">
    <text evidence="1">The sequence shown here is derived from an EMBL/GenBank/DDBJ whole genome shotgun (WGS) entry which is preliminary data.</text>
</comment>
<organism evidence="1 2">
    <name type="scientific">Adlercreutzia wanghongyangiae</name>
    <dbReference type="NCBI Taxonomy" id="3111451"/>
    <lineage>
        <taxon>Bacteria</taxon>
        <taxon>Bacillati</taxon>
        <taxon>Actinomycetota</taxon>
        <taxon>Coriobacteriia</taxon>
        <taxon>Eggerthellales</taxon>
        <taxon>Eggerthellaceae</taxon>
        <taxon>Adlercreutzia</taxon>
    </lineage>
</organism>
<proteinExistence type="predicted"/>
<name>A0ABU6IGL8_9ACTN</name>
<keyword evidence="2" id="KW-1185">Reference proteome</keyword>
<dbReference type="Pfam" id="PF08747">
    <property type="entry name" value="BrxB"/>
    <property type="match status" value="1"/>
</dbReference>
<evidence type="ECO:0000313" key="1">
    <source>
        <dbReference type="EMBL" id="MEC4175564.1"/>
    </source>
</evidence>
<dbReference type="InterPro" id="IPR014858">
    <property type="entry name" value="BrxB"/>
</dbReference>